<evidence type="ECO:0000313" key="6">
    <source>
        <dbReference type="Proteomes" id="UP001589818"/>
    </source>
</evidence>
<dbReference type="Proteomes" id="UP001589818">
    <property type="component" value="Unassembled WGS sequence"/>
</dbReference>
<name>A0ABV6JBI8_9BACL</name>
<dbReference type="SUPFAM" id="SSF52540">
    <property type="entry name" value="P-loop containing nucleoside triphosphate hydrolases"/>
    <property type="match status" value="1"/>
</dbReference>
<evidence type="ECO:0000259" key="4">
    <source>
        <dbReference type="PROSITE" id="PS50893"/>
    </source>
</evidence>
<dbReference type="PROSITE" id="PS50893">
    <property type="entry name" value="ABC_TRANSPORTER_2"/>
    <property type="match status" value="1"/>
</dbReference>
<dbReference type="GO" id="GO:0005524">
    <property type="term" value="F:ATP binding"/>
    <property type="evidence" value="ECO:0007669"/>
    <property type="project" value="UniProtKB-KW"/>
</dbReference>
<dbReference type="PANTHER" id="PTHR42939:SF1">
    <property type="entry name" value="ABC TRANSPORTER ATP-BINDING PROTEIN ALBC-RELATED"/>
    <property type="match status" value="1"/>
</dbReference>
<evidence type="ECO:0000256" key="3">
    <source>
        <dbReference type="ARBA" id="ARBA00022840"/>
    </source>
</evidence>
<keyword evidence="6" id="KW-1185">Reference proteome</keyword>
<dbReference type="InterPro" id="IPR003439">
    <property type="entry name" value="ABC_transporter-like_ATP-bd"/>
</dbReference>
<comment type="caution">
    <text evidence="5">The sequence shown here is derived from an EMBL/GenBank/DDBJ whole genome shotgun (WGS) entry which is preliminary data.</text>
</comment>
<protein>
    <submittedName>
        <fullName evidence="5">ATP-binding cassette domain-containing protein</fullName>
    </submittedName>
</protein>
<accession>A0ABV6JBI8</accession>
<proteinExistence type="predicted"/>
<evidence type="ECO:0000256" key="2">
    <source>
        <dbReference type="ARBA" id="ARBA00022741"/>
    </source>
</evidence>
<dbReference type="EMBL" id="JBHLVF010000017">
    <property type="protein sequence ID" value="MFC0392260.1"/>
    <property type="molecule type" value="Genomic_DNA"/>
</dbReference>
<dbReference type="InterPro" id="IPR003593">
    <property type="entry name" value="AAA+_ATPase"/>
</dbReference>
<evidence type="ECO:0000256" key="1">
    <source>
        <dbReference type="ARBA" id="ARBA00022448"/>
    </source>
</evidence>
<sequence>MLELHKVQWRRGGSDFRLFVPRLVLKPGITLLVGRNGAGKSSLLQLLATAQFPTEGEIRYDGLTVDRDLPSIRSQIGFVPTGIELYEQMKTVKLLHYLAELKGGAAQGELEQLMEAFHLTAYRTSKIKTLAQGVRQRIALAQAWIASPAYIFLDEPLNALDSLERLHFTRFAASHSRGRTIIISTHELNEWEAWADRVLWVDEGKPQYHGTIREWSEGLSLSVWSGTIDADTYRLLDPARILTVRPEGDSFQVRILGSEVPPSPQFEKQPVTTEDAYYIRCRSITQPGNVR</sequence>
<dbReference type="Pfam" id="PF00005">
    <property type="entry name" value="ABC_tran"/>
    <property type="match status" value="1"/>
</dbReference>
<dbReference type="Gene3D" id="3.40.50.300">
    <property type="entry name" value="P-loop containing nucleotide triphosphate hydrolases"/>
    <property type="match status" value="1"/>
</dbReference>
<feature type="domain" description="ABC transporter" evidence="4">
    <location>
        <begin position="2"/>
        <end position="228"/>
    </location>
</feature>
<dbReference type="InterPro" id="IPR051782">
    <property type="entry name" value="ABC_Transporter_VariousFunc"/>
</dbReference>
<gene>
    <name evidence="5" type="ORF">ACFFJ8_12885</name>
</gene>
<keyword evidence="3 5" id="KW-0067">ATP-binding</keyword>
<dbReference type="InterPro" id="IPR027417">
    <property type="entry name" value="P-loop_NTPase"/>
</dbReference>
<dbReference type="RefSeq" id="WP_204819369.1">
    <property type="nucleotide sequence ID" value="NZ_JANHOF010000003.1"/>
</dbReference>
<evidence type="ECO:0000313" key="5">
    <source>
        <dbReference type="EMBL" id="MFC0392260.1"/>
    </source>
</evidence>
<reference evidence="5 6" key="1">
    <citation type="submission" date="2024-09" db="EMBL/GenBank/DDBJ databases">
        <authorList>
            <person name="Sun Q."/>
            <person name="Mori K."/>
        </authorList>
    </citation>
    <scope>NUCLEOTIDE SEQUENCE [LARGE SCALE GENOMIC DNA]</scope>
    <source>
        <strain evidence="5 6">CCM 4839</strain>
    </source>
</reference>
<dbReference type="PANTHER" id="PTHR42939">
    <property type="entry name" value="ABC TRANSPORTER ATP-BINDING PROTEIN ALBC-RELATED"/>
    <property type="match status" value="1"/>
</dbReference>
<keyword evidence="1" id="KW-0813">Transport</keyword>
<keyword evidence="2" id="KW-0547">Nucleotide-binding</keyword>
<organism evidence="5 6">
    <name type="scientific">Paenibacillus mendelii</name>
    <dbReference type="NCBI Taxonomy" id="206163"/>
    <lineage>
        <taxon>Bacteria</taxon>
        <taxon>Bacillati</taxon>
        <taxon>Bacillota</taxon>
        <taxon>Bacilli</taxon>
        <taxon>Bacillales</taxon>
        <taxon>Paenibacillaceae</taxon>
        <taxon>Paenibacillus</taxon>
    </lineage>
</organism>
<dbReference type="SMART" id="SM00382">
    <property type="entry name" value="AAA"/>
    <property type="match status" value="1"/>
</dbReference>